<gene>
    <name evidence="2" type="ORF">AR543_18855</name>
</gene>
<feature type="region of interest" description="Disordered" evidence="1">
    <location>
        <begin position="61"/>
        <end position="84"/>
    </location>
</feature>
<dbReference type="AlphaFoldDB" id="A0A172ZJS2"/>
<dbReference type="KEGG" id="pbv:AR543_18855"/>
<reference evidence="2 3" key="2">
    <citation type="journal article" date="2016" name="Int. J. Syst. Evol. Microbiol.">
        <title>Paenibacillus bovis sp. nov., isolated from raw yak (Bos grunniens) milk.</title>
        <authorList>
            <person name="Gao C."/>
            <person name="Han J."/>
            <person name="Liu Z."/>
            <person name="Xu X."/>
            <person name="Hang F."/>
            <person name="Wu Z."/>
        </authorList>
    </citation>
    <scope>NUCLEOTIDE SEQUENCE [LARGE SCALE GENOMIC DNA]</scope>
    <source>
        <strain evidence="2 3">BD3526</strain>
    </source>
</reference>
<sequence>MNYTEALERKSEMLKKNVENWILKENRSGLSQQEAFIYRNMIKELHQNKHELHTIREEEWHSEISEPAHSEPATLTAAKPYSMS</sequence>
<accession>A0A172ZJS2</accession>
<protein>
    <submittedName>
        <fullName evidence="2">Uncharacterized protein</fullName>
    </submittedName>
</protein>
<dbReference type="Proteomes" id="UP000078148">
    <property type="component" value="Chromosome"/>
</dbReference>
<dbReference type="OrthoDB" id="2628989at2"/>
<name>A0A172ZJS2_9BACL</name>
<proteinExistence type="predicted"/>
<reference evidence="3" key="1">
    <citation type="submission" date="2015-10" db="EMBL/GenBank/DDBJ databases">
        <title>Genome of Paenibacillus bovis sp. nov.</title>
        <authorList>
            <person name="Wu Z."/>
            <person name="Gao C."/>
            <person name="Liu Z."/>
            <person name="Zheng H."/>
        </authorList>
    </citation>
    <scope>NUCLEOTIDE SEQUENCE [LARGE SCALE GENOMIC DNA]</scope>
    <source>
        <strain evidence="3">BD3526</strain>
    </source>
</reference>
<evidence type="ECO:0000313" key="2">
    <source>
        <dbReference type="EMBL" id="ANF97871.1"/>
    </source>
</evidence>
<dbReference type="RefSeq" id="WP_060535964.1">
    <property type="nucleotide sequence ID" value="NZ_CP013023.1"/>
</dbReference>
<dbReference type="EMBL" id="CP013023">
    <property type="protein sequence ID" value="ANF97871.1"/>
    <property type="molecule type" value="Genomic_DNA"/>
</dbReference>
<evidence type="ECO:0000256" key="1">
    <source>
        <dbReference type="SAM" id="MobiDB-lite"/>
    </source>
</evidence>
<keyword evidence="3" id="KW-1185">Reference proteome</keyword>
<evidence type="ECO:0000313" key="3">
    <source>
        <dbReference type="Proteomes" id="UP000078148"/>
    </source>
</evidence>
<organism evidence="2 3">
    <name type="scientific">Paenibacillus bovis</name>
    <dbReference type="NCBI Taxonomy" id="1616788"/>
    <lineage>
        <taxon>Bacteria</taxon>
        <taxon>Bacillati</taxon>
        <taxon>Bacillota</taxon>
        <taxon>Bacilli</taxon>
        <taxon>Bacillales</taxon>
        <taxon>Paenibacillaceae</taxon>
        <taxon>Paenibacillus</taxon>
    </lineage>
</organism>